<sequence>MMDCRNSTCAICRWIGREYSKSVARRGGTSTYIHAERDEKQSRDKVICDTESDDCLPYRCSISFIIALSSDKGKTSSLECADSRNSPTN</sequence>
<evidence type="ECO:0000313" key="1">
    <source>
        <dbReference type="EnsemblMetazoa" id="OVOC2903.1"/>
    </source>
</evidence>
<reference evidence="2" key="1">
    <citation type="submission" date="2013-10" db="EMBL/GenBank/DDBJ databases">
        <title>Genome sequencing of Onchocerca volvulus.</title>
        <authorList>
            <person name="Cotton J."/>
            <person name="Tsai J."/>
            <person name="Stanley E."/>
            <person name="Tracey A."/>
            <person name="Holroyd N."/>
            <person name="Lustigman S."/>
            <person name="Berriman M."/>
        </authorList>
    </citation>
    <scope>NUCLEOTIDE SEQUENCE</scope>
</reference>
<keyword evidence="2" id="KW-1185">Reference proteome</keyword>
<dbReference type="Proteomes" id="UP000024404">
    <property type="component" value="Unassembled WGS sequence"/>
</dbReference>
<dbReference type="AlphaFoldDB" id="A0A8R1XR72"/>
<accession>A0A8R1XR72</accession>
<organism evidence="1 2">
    <name type="scientific">Onchocerca volvulus</name>
    <dbReference type="NCBI Taxonomy" id="6282"/>
    <lineage>
        <taxon>Eukaryota</taxon>
        <taxon>Metazoa</taxon>
        <taxon>Ecdysozoa</taxon>
        <taxon>Nematoda</taxon>
        <taxon>Chromadorea</taxon>
        <taxon>Rhabditida</taxon>
        <taxon>Spirurina</taxon>
        <taxon>Spiruromorpha</taxon>
        <taxon>Filarioidea</taxon>
        <taxon>Onchocercidae</taxon>
        <taxon>Onchocerca</taxon>
    </lineage>
</organism>
<evidence type="ECO:0000313" key="2">
    <source>
        <dbReference type="Proteomes" id="UP000024404"/>
    </source>
</evidence>
<dbReference type="EnsemblMetazoa" id="OVOC2903.1">
    <property type="protein sequence ID" value="OVOC2903.1"/>
    <property type="gene ID" value="WBGene00239712"/>
</dbReference>
<protein>
    <submittedName>
        <fullName evidence="1">Uncharacterized protein</fullName>
    </submittedName>
</protein>
<reference evidence="1" key="2">
    <citation type="submission" date="2022-06" db="UniProtKB">
        <authorList>
            <consortium name="EnsemblMetazoa"/>
        </authorList>
    </citation>
    <scope>IDENTIFICATION</scope>
</reference>
<proteinExistence type="predicted"/>
<name>A0A8R1XR72_ONCVO</name>
<dbReference type="EMBL" id="CMVM020000076">
    <property type="status" value="NOT_ANNOTATED_CDS"/>
    <property type="molecule type" value="Genomic_DNA"/>
</dbReference>